<feature type="compositionally biased region" description="Basic and acidic residues" evidence="1">
    <location>
        <begin position="185"/>
        <end position="196"/>
    </location>
</feature>
<feature type="compositionally biased region" description="Basic and acidic residues" evidence="1">
    <location>
        <begin position="1"/>
        <end position="14"/>
    </location>
</feature>
<protein>
    <submittedName>
        <fullName evidence="2">Uncharacterized protein</fullName>
    </submittedName>
</protein>
<dbReference type="OrthoDB" id="1744678at2759"/>
<proteinExistence type="predicted"/>
<dbReference type="Proteomes" id="UP000663760">
    <property type="component" value="Chromosome 12"/>
</dbReference>
<feature type="compositionally biased region" description="Polar residues" evidence="1">
    <location>
        <begin position="170"/>
        <end position="184"/>
    </location>
</feature>
<evidence type="ECO:0000313" key="2">
    <source>
        <dbReference type="EMBL" id="CAA7406294.1"/>
    </source>
</evidence>
<feature type="region of interest" description="Disordered" evidence="1">
    <location>
        <begin position="1"/>
        <end position="22"/>
    </location>
</feature>
<name>A0A7I8LAI1_SPIIN</name>
<gene>
    <name evidence="2" type="ORF">SI8410_12016972</name>
</gene>
<accession>A0A7I8LAI1</accession>
<feature type="region of interest" description="Disordered" evidence="1">
    <location>
        <begin position="170"/>
        <end position="196"/>
    </location>
</feature>
<evidence type="ECO:0000313" key="3">
    <source>
        <dbReference type="Proteomes" id="UP000663760"/>
    </source>
</evidence>
<feature type="region of interest" description="Disordered" evidence="1">
    <location>
        <begin position="102"/>
        <end position="128"/>
    </location>
</feature>
<organism evidence="2 3">
    <name type="scientific">Spirodela intermedia</name>
    <name type="common">Intermediate duckweed</name>
    <dbReference type="NCBI Taxonomy" id="51605"/>
    <lineage>
        <taxon>Eukaryota</taxon>
        <taxon>Viridiplantae</taxon>
        <taxon>Streptophyta</taxon>
        <taxon>Embryophyta</taxon>
        <taxon>Tracheophyta</taxon>
        <taxon>Spermatophyta</taxon>
        <taxon>Magnoliopsida</taxon>
        <taxon>Liliopsida</taxon>
        <taxon>Araceae</taxon>
        <taxon>Lemnoideae</taxon>
        <taxon>Spirodela</taxon>
    </lineage>
</organism>
<dbReference type="AlphaFoldDB" id="A0A7I8LAI1"/>
<evidence type="ECO:0000256" key="1">
    <source>
        <dbReference type="SAM" id="MobiDB-lite"/>
    </source>
</evidence>
<dbReference type="EMBL" id="LR746275">
    <property type="protein sequence ID" value="CAA7406294.1"/>
    <property type="molecule type" value="Genomic_DNA"/>
</dbReference>
<keyword evidence="3" id="KW-1185">Reference proteome</keyword>
<reference evidence="2" key="1">
    <citation type="submission" date="2020-02" db="EMBL/GenBank/DDBJ databases">
        <authorList>
            <person name="Scholz U."/>
            <person name="Mascher M."/>
            <person name="Fiebig A."/>
        </authorList>
    </citation>
    <scope>NUCLEOTIDE SEQUENCE</scope>
</reference>
<sequence>MMGTRIEDGGEKKTNRLKPKNLIPVGENPALQFFSLPPPLPLFPPPLHKTFHRTNFLTTESVEGPALSLQGVHNVHGGDGLPASVLRVGDSVADDVLEEDLENSPRLLVDQPADALNSSPPRQPPDRRLRNALDVVPQHLAVALRATLPQALASLPPARHCISETLTLESRPLPTTTSSWTRNQGDGKEVTSREGGGKAAFMVLPIGQPMPTTDPRIVPRYIPCR</sequence>